<dbReference type="InterPro" id="IPR045851">
    <property type="entry name" value="AMP-bd_C_sf"/>
</dbReference>
<gene>
    <name evidence="3" type="ORF">BKA16_003971</name>
</gene>
<dbReference type="SUPFAM" id="SSF56801">
    <property type="entry name" value="Acetyl-CoA synthetase-like"/>
    <property type="match status" value="1"/>
</dbReference>
<organism evidence="3 4">
    <name type="scientific">Gordonia humi</name>
    <dbReference type="NCBI Taxonomy" id="686429"/>
    <lineage>
        <taxon>Bacteria</taxon>
        <taxon>Bacillati</taxon>
        <taxon>Actinomycetota</taxon>
        <taxon>Actinomycetes</taxon>
        <taxon>Mycobacteriales</taxon>
        <taxon>Gordoniaceae</taxon>
        <taxon>Gordonia</taxon>
    </lineage>
</organism>
<dbReference type="Gene3D" id="3.40.50.12780">
    <property type="entry name" value="N-terminal domain of ligase-like"/>
    <property type="match status" value="1"/>
</dbReference>
<comment type="caution">
    <text evidence="3">The sequence shown here is derived from an EMBL/GenBank/DDBJ whole genome shotgun (WGS) entry which is preliminary data.</text>
</comment>
<evidence type="ECO:0000259" key="2">
    <source>
        <dbReference type="Pfam" id="PF13193"/>
    </source>
</evidence>
<dbReference type="Proteomes" id="UP000551501">
    <property type="component" value="Unassembled WGS sequence"/>
</dbReference>
<dbReference type="Pfam" id="PF00501">
    <property type="entry name" value="AMP-binding"/>
    <property type="match status" value="1"/>
</dbReference>
<evidence type="ECO:0000259" key="1">
    <source>
        <dbReference type="Pfam" id="PF00501"/>
    </source>
</evidence>
<dbReference type="Gene3D" id="3.30.300.30">
    <property type="match status" value="1"/>
</dbReference>
<feature type="domain" description="AMP-dependent synthetase/ligase" evidence="1">
    <location>
        <begin position="8"/>
        <end position="359"/>
    </location>
</feature>
<evidence type="ECO:0000313" key="4">
    <source>
        <dbReference type="Proteomes" id="UP000551501"/>
    </source>
</evidence>
<feature type="domain" description="AMP-binding enzyme C-terminal" evidence="2">
    <location>
        <begin position="409"/>
        <end position="485"/>
    </location>
</feature>
<keyword evidence="4" id="KW-1185">Reference proteome</keyword>
<keyword evidence="3" id="KW-0436">Ligase</keyword>
<dbReference type="RefSeq" id="WP_183372272.1">
    <property type="nucleotide sequence ID" value="NZ_BAABHL010000119.1"/>
</dbReference>
<dbReference type="GO" id="GO:0016878">
    <property type="term" value="F:acid-thiol ligase activity"/>
    <property type="evidence" value="ECO:0007669"/>
    <property type="project" value="UniProtKB-ARBA"/>
</dbReference>
<dbReference type="InterPro" id="IPR050237">
    <property type="entry name" value="ATP-dep_AMP-bd_enzyme"/>
</dbReference>
<dbReference type="InterPro" id="IPR042099">
    <property type="entry name" value="ANL_N_sf"/>
</dbReference>
<dbReference type="InterPro" id="IPR000873">
    <property type="entry name" value="AMP-dep_synth/lig_dom"/>
</dbReference>
<evidence type="ECO:0000313" key="3">
    <source>
        <dbReference type="EMBL" id="MBB4137419.1"/>
    </source>
</evidence>
<dbReference type="PANTHER" id="PTHR43767">
    <property type="entry name" value="LONG-CHAIN-FATTY-ACID--COA LIGASE"/>
    <property type="match status" value="1"/>
</dbReference>
<dbReference type="InterPro" id="IPR025110">
    <property type="entry name" value="AMP-bd_C"/>
</dbReference>
<accession>A0A840F767</accession>
<dbReference type="AlphaFoldDB" id="A0A840F767"/>
<sequence>MNLASLVRHWGKTRPDHQAVVFGDTVITWAQLDASSDAVARGLAARGVGKGDRVGMLGLNRPELVEVILGTVKLGAVCVPFNFRLTATELAPMVADADPAVVVAENALSHLLEKAAQTCEFEIIGLDGSDHLSYESLLDPGTAGRVEIDGADPAFICYTSGTTGVQKGAVITHRNALAPGIAQTLAYGFGRTDRVMCSAPLVFTGSVLSIFVQLVLVPGATMVLLREFDPEIALDTFEREQITATTTVPVIWERMAARDFDRRKLASWTFAGTGGAPVSLDLLRFYRERGVPLTQVYGLTEASGMVSALDYVDAVSRPAFAGLPLVGTEVRIGDPNEPAAPGDVGEILVRGEHTMAHYWNKPEATAAAYVDGWLRTGDLGTTDDDGFIKIVDRSKDMLISGGINVYPAEIEKALHQIDGLVDCAVIGVPDQRWGEVPVVVFYSEREAQTVIADIASIASTDLAKFKRPTHAIALTDPLPRTFSGKLAKPILRKQFPAVPDDAIAIVTAASDGAR</sequence>
<proteinExistence type="predicted"/>
<dbReference type="EMBL" id="JACIFP010000001">
    <property type="protein sequence ID" value="MBB4137419.1"/>
    <property type="molecule type" value="Genomic_DNA"/>
</dbReference>
<dbReference type="PANTHER" id="PTHR43767:SF1">
    <property type="entry name" value="NONRIBOSOMAL PEPTIDE SYNTHASE PES1 (EUROFUNG)-RELATED"/>
    <property type="match status" value="1"/>
</dbReference>
<name>A0A840F767_9ACTN</name>
<dbReference type="Pfam" id="PF13193">
    <property type="entry name" value="AMP-binding_C"/>
    <property type="match status" value="1"/>
</dbReference>
<reference evidence="3 4" key="1">
    <citation type="submission" date="2020-08" db="EMBL/GenBank/DDBJ databases">
        <title>Sequencing the genomes of 1000 actinobacteria strains.</title>
        <authorList>
            <person name="Klenk H.-P."/>
        </authorList>
    </citation>
    <scope>NUCLEOTIDE SEQUENCE [LARGE SCALE GENOMIC DNA]</scope>
    <source>
        <strain evidence="3 4">DSM 45298</strain>
    </source>
</reference>
<protein>
    <submittedName>
        <fullName evidence="3">Acyl-CoA synthetase (AMP-forming)/AMP-acid ligase II</fullName>
    </submittedName>
</protein>